<name>A0A5C3NG74_9AGAM</name>
<reference evidence="2 3" key="1">
    <citation type="journal article" date="2019" name="Nat. Ecol. Evol.">
        <title>Megaphylogeny resolves global patterns of mushroom evolution.</title>
        <authorList>
            <person name="Varga T."/>
            <person name="Krizsan K."/>
            <person name="Foldi C."/>
            <person name="Dima B."/>
            <person name="Sanchez-Garcia M."/>
            <person name="Sanchez-Ramirez S."/>
            <person name="Szollosi G.J."/>
            <person name="Szarkandi J.G."/>
            <person name="Papp V."/>
            <person name="Albert L."/>
            <person name="Andreopoulos W."/>
            <person name="Angelini C."/>
            <person name="Antonin V."/>
            <person name="Barry K.W."/>
            <person name="Bougher N.L."/>
            <person name="Buchanan P."/>
            <person name="Buyck B."/>
            <person name="Bense V."/>
            <person name="Catcheside P."/>
            <person name="Chovatia M."/>
            <person name="Cooper J."/>
            <person name="Damon W."/>
            <person name="Desjardin D."/>
            <person name="Finy P."/>
            <person name="Geml J."/>
            <person name="Haridas S."/>
            <person name="Hughes K."/>
            <person name="Justo A."/>
            <person name="Karasinski D."/>
            <person name="Kautmanova I."/>
            <person name="Kiss B."/>
            <person name="Kocsube S."/>
            <person name="Kotiranta H."/>
            <person name="LaButti K.M."/>
            <person name="Lechner B.E."/>
            <person name="Liimatainen K."/>
            <person name="Lipzen A."/>
            <person name="Lukacs Z."/>
            <person name="Mihaltcheva S."/>
            <person name="Morgado L.N."/>
            <person name="Niskanen T."/>
            <person name="Noordeloos M.E."/>
            <person name="Ohm R.A."/>
            <person name="Ortiz-Santana B."/>
            <person name="Ovrebo C."/>
            <person name="Racz N."/>
            <person name="Riley R."/>
            <person name="Savchenko A."/>
            <person name="Shiryaev A."/>
            <person name="Soop K."/>
            <person name="Spirin V."/>
            <person name="Szebenyi C."/>
            <person name="Tomsovsky M."/>
            <person name="Tulloss R.E."/>
            <person name="Uehling J."/>
            <person name="Grigoriev I.V."/>
            <person name="Vagvolgyi C."/>
            <person name="Papp T."/>
            <person name="Martin F.M."/>
            <person name="Miettinen O."/>
            <person name="Hibbett D.S."/>
            <person name="Nagy L.G."/>
        </authorList>
    </citation>
    <scope>NUCLEOTIDE SEQUENCE [LARGE SCALE GENOMIC DNA]</scope>
    <source>
        <strain evidence="2 3">OMC1185</strain>
    </source>
</reference>
<dbReference type="STRING" id="5364.A0A5C3NG74"/>
<gene>
    <name evidence="2" type="ORF">OE88DRAFT_1649560</name>
</gene>
<evidence type="ECO:0000313" key="2">
    <source>
        <dbReference type="EMBL" id="TFK56340.1"/>
    </source>
</evidence>
<feature type="compositionally biased region" description="Basic residues" evidence="1">
    <location>
        <begin position="162"/>
        <end position="174"/>
    </location>
</feature>
<feature type="compositionally biased region" description="Low complexity" evidence="1">
    <location>
        <begin position="123"/>
        <end position="144"/>
    </location>
</feature>
<organism evidence="2 3">
    <name type="scientific">Heliocybe sulcata</name>
    <dbReference type="NCBI Taxonomy" id="5364"/>
    <lineage>
        <taxon>Eukaryota</taxon>
        <taxon>Fungi</taxon>
        <taxon>Dikarya</taxon>
        <taxon>Basidiomycota</taxon>
        <taxon>Agaricomycotina</taxon>
        <taxon>Agaricomycetes</taxon>
        <taxon>Gloeophyllales</taxon>
        <taxon>Gloeophyllaceae</taxon>
        <taxon>Heliocybe</taxon>
    </lineage>
</organism>
<proteinExistence type="predicted"/>
<dbReference type="GO" id="GO:0000492">
    <property type="term" value="P:box C/D snoRNP assembly"/>
    <property type="evidence" value="ECO:0007669"/>
    <property type="project" value="InterPro"/>
</dbReference>
<dbReference type="PANTHER" id="PTHR28674:SF1">
    <property type="entry name" value="NOP PROTEIN CHAPERONE 1"/>
    <property type="match status" value="1"/>
</dbReference>
<keyword evidence="3" id="KW-1185">Reference proteome</keyword>
<evidence type="ECO:0000313" key="3">
    <source>
        <dbReference type="Proteomes" id="UP000305948"/>
    </source>
</evidence>
<dbReference type="Proteomes" id="UP000305948">
    <property type="component" value="Unassembled WGS sequence"/>
</dbReference>
<dbReference type="OrthoDB" id="1112980at2759"/>
<evidence type="ECO:0000256" key="1">
    <source>
        <dbReference type="SAM" id="MobiDB-lite"/>
    </source>
</evidence>
<dbReference type="InterPro" id="IPR027921">
    <property type="entry name" value="NOPCHAP1"/>
</dbReference>
<accession>A0A5C3NG74</accession>
<dbReference type="PANTHER" id="PTHR28674">
    <property type="entry name" value="SIMILAR TO DNA SEGMENT, CHR 10, WAYNE STATE UNIVERSITY 102,-EXPRESSED"/>
    <property type="match status" value="1"/>
</dbReference>
<feature type="region of interest" description="Disordered" evidence="1">
    <location>
        <begin position="75"/>
        <end position="96"/>
    </location>
</feature>
<dbReference type="Pfam" id="PF15370">
    <property type="entry name" value="NOPCHAP1"/>
    <property type="match status" value="1"/>
</dbReference>
<sequence length="195" mass="21056">MDGRRETLEVEDEDAREMRINELLQKTNASAGEKTVAADVQSLLGGPSDRPHALEPPSELLSRVQAFIPQLAASNADLESRMRQDPGSVDIENVSQDAGQYIEMNLGLGVFEARGDQTQTRRSSSSSSMSMLSSLSGSTSAPDSSSDDDSDSESACSEGRRRGPQMRRPIRPLPRRAIVEVNGSRSPRASSVPPQ</sequence>
<dbReference type="AlphaFoldDB" id="A0A5C3NG74"/>
<dbReference type="EMBL" id="ML213503">
    <property type="protein sequence ID" value="TFK56340.1"/>
    <property type="molecule type" value="Genomic_DNA"/>
</dbReference>
<feature type="region of interest" description="Disordered" evidence="1">
    <location>
        <begin position="113"/>
        <end position="195"/>
    </location>
</feature>
<dbReference type="GO" id="GO:0062064">
    <property type="term" value="F:box C/D methylation guide snoRNP complex binding"/>
    <property type="evidence" value="ECO:0007669"/>
    <property type="project" value="TreeGrafter"/>
</dbReference>
<protein>
    <submittedName>
        <fullName evidence="2">Uncharacterized protein</fullName>
    </submittedName>
</protein>